<accession>A0A5N5WLA3</accession>
<feature type="compositionally biased region" description="Polar residues" evidence="1">
    <location>
        <begin position="47"/>
        <end position="59"/>
    </location>
</feature>
<name>A0A5N5WLA3_9EURO</name>
<feature type="region of interest" description="Disordered" evidence="1">
    <location>
        <begin position="1"/>
        <end position="178"/>
    </location>
</feature>
<gene>
    <name evidence="2" type="ORF">BDV29DRAFT_198848</name>
</gene>
<feature type="compositionally biased region" description="Basic and acidic residues" evidence="1">
    <location>
        <begin position="119"/>
        <end position="135"/>
    </location>
</feature>
<dbReference type="Proteomes" id="UP000326565">
    <property type="component" value="Unassembled WGS sequence"/>
</dbReference>
<evidence type="ECO:0000313" key="2">
    <source>
        <dbReference type="EMBL" id="KAB8069233.1"/>
    </source>
</evidence>
<feature type="compositionally biased region" description="Basic and acidic residues" evidence="1">
    <location>
        <begin position="60"/>
        <end position="74"/>
    </location>
</feature>
<dbReference type="AlphaFoldDB" id="A0A5N5WLA3"/>
<feature type="compositionally biased region" description="Polar residues" evidence="1">
    <location>
        <begin position="16"/>
        <end position="30"/>
    </location>
</feature>
<sequence>MSTHQSQPPQPPKQSAYNQPTNPISQTPFEQRSRTKGDPVPAIYRGPNSQPSSSTTYNRQHQEPTNRPDVDMKYGVEQQPAEGDIAAAVKGKSARARERAQAGAHAGPVGSMRGPGHPEMADLDRKREEHDRVLGERVGQSPATPDEEGEELRRGKLERDEELDVEGAVREGTGAPVV</sequence>
<reference evidence="2 3" key="1">
    <citation type="submission" date="2019-04" db="EMBL/GenBank/DDBJ databases">
        <title>Friends and foes A comparative genomics study of 23 Aspergillus species from section Flavi.</title>
        <authorList>
            <consortium name="DOE Joint Genome Institute"/>
            <person name="Kjaerbolling I."/>
            <person name="Vesth T."/>
            <person name="Frisvad J.C."/>
            <person name="Nybo J.L."/>
            <person name="Theobald S."/>
            <person name="Kildgaard S."/>
            <person name="Isbrandt T."/>
            <person name="Kuo A."/>
            <person name="Sato A."/>
            <person name="Lyhne E.K."/>
            <person name="Kogle M.E."/>
            <person name="Wiebenga A."/>
            <person name="Kun R.S."/>
            <person name="Lubbers R.J."/>
            <person name="Makela M.R."/>
            <person name="Barry K."/>
            <person name="Chovatia M."/>
            <person name="Clum A."/>
            <person name="Daum C."/>
            <person name="Haridas S."/>
            <person name="He G."/>
            <person name="LaButti K."/>
            <person name="Lipzen A."/>
            <person name="Mondo S."/>
            <person name="Riley R."/>
            <person name="Salamov A."/>
            <person name="Simmons B.A."/>
            <person name="Magnuson J.K."/>
            <person name="Henrissat B."/>
            <person name="Mortensen U.H."/>
            <person name="Larsen T.O."/>
            <person name="Devries R.P."/>
            <person name="Grigoriev I.V."/>
            <person name="Machida M."/>
            <person name="Baker S.E."/>
            <person name="Andersen M.R."/>
        </authorList>
    </citation>
    <scope>NUCLEOTIDE SEQUENCE [LARGE SCALE GENOMIC DNA]</scope>
    <source>
        <strain evidence="2 3">CBS 151.66</strain>
    </source>
</reference>
<evidence type="ECO:0000256" key="1">
    <source>
        <dbReference type="SAM" id="MobiDB-lite"/>
    </source>
</evidence>
<proteinExistence type="predicted"/>
<organism evidence="2 3">
    <name type="scientific">Aspergillus leporis</name>
    <dbReference type="NCBI Taxonomy" id="41062"/>
    <lineage>
        <taxon>Eukaryota</taxon>
        <taxon>Fungi</taxon>
        <taxon>Dikarya</taxon>
        <taxon>Ascomycota</taxon>
        <taxon>Pezizomycotina</taxon>
        <taxon>Eurotiomycetes</taxon>
        <taxon>Eurotiomycetidae</taxon>
        <taxon>Eurotiales</taxon>
        <taxon>Aspergillaceae</taxon>
        <taxon>Aspergillus</taxon>
        <taxon>Aspergillus subgen. Circumdati</taxon>
    </lineage>
</organism>
<dbReference type="EMBL" id="ML732350">
    <property type="protein sequence ID" value="KAB8069233.1"/>
    <property type="molecule type" value="Genomic_DNA"/>
</dbReference>
<dbReference type="OrthoDB" id="4509376at2759"/>
<evidence type="ECO:0000313" key="3">
    <source>
        <dbReference type="Proteomes" id="UP000326565"/>
    </source>
</evidence>
<protein>
    <submittedName>
        <fullName evidence="2">Uncharacterized protein</fullName>
    </submittedName>
</protein>
<keyword evidence="3" id="KW-1185">Reference proteome</keyword>